<dbReference type="EMBL" id="JAHWGI010000107">
    <property type="protein sequence ID" value="KAK3909647.1"/>
    <property type="molecule type" value="Genomic_DNA"/>
</dbReference>
<protein>
    <submittedName>
        <fullName evidence="1">Homoserine O-succinyltransferase</fullName>
    </submittedName>
</protein>
<dbReference type="Gene3D" id="3.90.70.120">
    <property type="match status" value="1"/>
</dbReference>
<dbReference type="PANTHER" id="PTHR40552:SF6">
    <property type="entry name" value="FI09606P-RELATED"/>
    <property type="match status" value="1"/>
</dbReference>
<dbReference type="Proteomes" id="UP001219518">
    <property type="component" value="Unassembled WGS sequence"/>
</dbReference>
<dbReference type="AlphaFoldDB" id="A0AAE1GVB8"/>
<proteinExistence type="predicted"/>
<name>A0AAE1GVB8_9NEOP</name>
<reference evidence="1" key="1">
    <citation type="submission" date="2021-07" db="EMBL/GenBank/DDBJ databases">
        <authorList>
            <person name="Catto M.A."/>
            <person name="Jacobson A."/>
            <person name="Kennedy G."/>
            <person name="Labadie P."/>
            <person name="Hunt B.G."/>
            <person name="Srinivasan R."/>
        </authorList>
    </citation>
    <scope>NUCLEOTIDE SEQUENCE</scope>
    <source>
        <strain evidence="1">PL_HMW_Pooled</strain>
        <tissue evidence="1">Head</tissue>
    </source>
</reference>
<accession>A0AAE1GVB8</accession>
<keyword evidence="2" id="KW-1185">Reference proteome</keyword>
<dbReference type="PANTHER" id="PTHR40552">
    <property type="entry name" value="AT05186P-RELATED"/>
    <property type="match status" value="1"/>
</dbReference>
<evidence type="ECO:0000313" key="1">
    <source>
        <dbReference type="EMBL" id="KAK3909647.1"/>
    </source>
</evidence>
<evidence type="ECO:0000313" key="2">
    <source>
        <dbReference type="Proteomes" id="UP001219518"/>
    </source>
</evidence>
<sequence length="256" mass="28821">MWTKSHQNASWVCWSGYFGRQCQANAVAGICKAHVLHPNLWTSLNVDEYFMAGSQLFEKSYELLPSKYSNVIYLRPDELHSCVMFPENEIKFQVQTNDGYYGTSMNNIATVNHGIVNFCIDDAILCFLHNLNYGIFTCQLQCVAIMKIGTEYFLFDSHKQGKNVLTDGQNGTAVLMSFTDISNLVVHLKNLFKCTSCLPTSSVQCATCQFTIIPISISDVTNISTNAQIHSSLKETEGTRRITQLEQARDAKKLKK</sequence>
<gene>
    <name evidence="1" type="ORF">KUF71_004003</name>
</gene>
<comment type="caution">
    <text evidence="1">The sequence shown here is derived from an EMBL/GenBank/DDBJ whole genome shotgun (WGS) entry which is preliminary data.</text>
</comment>
<organism evidence="1 2">
    <name type="scientific">Frankliniella fusca</name>
    <dbReference type="NCBI Taxonomy" id="407009"/>
    <lineage>
        <taxon>Eukaryota</taxon>
        <taxon>Metazoa</taxon>
        <taxon>Ecdysozoa</taxon>
        <taxon>Arthropoda</taxon>
        <taxon>Hexapoda</taxon>
        <taxon>Insecta</taxon>
        <taxon>Pterygota</taxon>
        <taxon>Neoptera</taxon>
        <taxon>Paraneoptera</taxon>
        <taxon>Thysanoptera</taxon>
        <taxon>Terebrantia</taxon>
        <taxon>Thripoidea</taxon>
        <taxon>Thripidae</taxon>
        <taxon>Frankliniella</taxon>
    </lineage>
</organism>
<reference evidence="1" key="2">
    <citation type="journal article" date="2023" name="BMC Genomics">
        <title>Pest status, molecular evolution, and epigenetic factors derived from the genome assembly of Frankliniella fusca, a thysanopteran phytovirus vector.</title>
        <authorList>
            <person name="Catto M.A."/>
            <person name="Labadie P.E."/>
            <person name="Jacobson A.L."/>
            <person name="Kennedy G.G."/>
            <person name="Srinivasan R."/>
            <person name="Hunt B.G."/>
        </authorList>
    </citation>
    <scope>NUCLEOTIDE SEQUENCE</scope>
    <source>
        <strain evidence="1">PL_HMW_Pooled</strain>
    </source>
</reference>